<evidence type="ECO:0000313" key="2">
    <source>
        <dbReference type="Proteomes" id="UP000235145"/>
    </source>
</evidence>
<dbReference type="Pfam" id="PF12609">
    <property type="entry name" value="DUF3774"/>
    <property type="match status" value="1"/>
</dbReference>
<proteinExistence type="predicted"/>
<evidence type="ECO:0000313" key="1">
    <source>
        <dbReference type="EMBL" id="KAJ0216696.1"/>
    </source>
</evidence>
<gene>
    <name evidence="1" type="ORF">LSAT_V11C300117420</name>
</gene>
<organism evidence="1 2">
    <name type="scientific">Lactuca sativa</name>
    <name type="common">Garden lettuce</name>
    <dbReference type="NCBI Taxonomy" id="4236"/>
    <lineage>
        <taxon>Eukaryota</taxon>
        <taxon>Viridiplantae</taxon>
        <taxon>Streptophyta</taxon>
        <taxon>Embryophyta</taxon>
        <taxon>Tracheophyta</taxon>
        <taxon>Spermatophyta</taxon>
        <taxon>Magnoliopsida</taxon>
        <taxon>eudicotyledons</taxon>
        <taxon>Gunneridae</taxon>
        <taxon>Pentapetalae</taxon>
        <taxon>asterids</taxon>
        <taxon>campanulids</taxon>
        <taxon>Asterales</taxon>
        <taxon>Asteraceae</taxon>
        <taxon>Cichorioideae</taxon>
        <taxon>Cichorieae</taxon>
        <taxon>Lactucinae</taxon>
        <taxon>Lactuca</taxon>
    </lineage>
</organism>
<accession>A0A9R1XKN7</accession>
<protein>
    <recommendedName>
        <fullName evidence="3">Wound-responsive family protein</fullName>
    </recommendedName>
</protein>
<dbReference type="AlphaFoldDB" id="A0A9R1XKN7"/>
<dbReference type="InterPro" id="IPR022251">
    <property type="entry name" value="DUF3774_wound-induced"/>
</dbReference>
<keyword evidence="2" id="KW-1185">Reference proteome</keyword>
<reference evidence="1 2" key="1">
    <citation type="journal article" date="2017" name="Nat. Commun.">
        <title>Genome assembly with in vitro proximity ligation data and whole-genome triplication in lettuce.</title>
        <authorList>
            <person name="Reyes-Chin-Wo S."/>
            <person name="Wang Z."/>
            <person name="Yang X."/>
            <person name="Kozik A."/>
            <person name="Arikit S."/>
            <person name="Song C."/>
            <person name="Xia L."/>
            <person name="Froenicke L."/>
            <person name="Lavelle D.O."/>
            <person name="Truco M.J."/>
            <person name="Xia R."/>
            <person name="Zhu S."/>
            <person name="Xu C."/>
            <person name="Xu H."/>
            <person name="Xu X."/>
            <person name="Cox K."/>
            <person name="Korf I."/>
            <person name="Meyers B.C."/>
            <person name="Michelmore R.W."/>
        </authorList>
    </citation>
    <scope>NUCLEOTIDE SEQUENCE [LARGE SCALE GENOMIC DNA]</scope>
    <source>
        <strain evidence="2">cv. Salinas</strain>
        <tissue evidence="1">Seedlings</tissue>
    </source>
</reference>
<sequence length="137" mass="15126">MADSRVQWGILAVQLVEKTSSFFFPSGSLLLFLSLKPGALLLLHLQVSESMSSGSKVWMVAGTVGLVEALKDQGFARWNTTIRSIHHHAKSNLRSISHTKNLPQPAAMASSRAMEEKAKRSEDSLRKVMYLSCWGPN</sequence>
<evidence type="ECO:0008006" key="3">
    <source>
        <dbReference type="Google" id="ProtNLM"/>
    </source>
</evidence>
<dbReference type="PANTHER" id="PTHR33090">
    <property type="entry name" value="DUF3774 DOMAIN PROTEIN-RELATED"/>
    <property type="match status" value="1"/>
</dbReference>
<dbReference type="EMBL" id="NBSK02000003">
    <property type="protein sequence ID" value="KAJ0216696.1"/>
    <property type="molecule type" value="Genomic_DNA"/>
</dbReference>
<name>A0A9R1XKN7_LACSA</name>
<comment type="caution">
    <text evidence="1">The sequence shown here is derived from an EMBL/GenBank/DDBJ whole genome shotgun (WGS) entry which is preliminary data.</text>
</comment>
<dbReference type="Proteomes" id="UP000235145">
    <property type="component" value="Unassembled WGS sequence"/>
</dbReference>